<dbReference type="Proteomes" id="UP001375382">
    <property type="component" value="Unassembled WGS sequence"/>
</dbReference>
<feature type="chain" id="PRO_5045333758" evidence="1">
    <location>
        <begin position="24"/>
        <end position="107"/>
    </location>
</feature>
<proteinExistence type="predicted"/>
<accession>A0ABU8C9B9</accession>
<gene>
    <name evidence="2" type="ORF">MN202_14930</name>
</gene>
<evidence type="ECO:0000256" key="1">
    <source>
        <dbReference type="SAM" id="SignalP"/>
    </source>
</evidence>
<sequence>MRLKSMLAISSVILTIAAWPSQACGFRLSSGKLLSCGMPRIEVLALAGEPAAKDVETLGVDTGEPVKGETIETWSYKLKNDMGNDYLVSLTLQAGKVTAIWSKQQNR</sequence>
<reference evidence="2 3" key="1">
    <citation type="journal article" date="2023" name="Ecotoxicol. Environ. Saf.">
        <title>Mercury remediation potential of mercury-resistant strain Rheinheimera metallidurans sp. nov. isolated from a municipal waste dumping site.</title>
        <authorList>
            <person name="Yadav V."/>
            <person name="Manjhi A."/>
            <person name="Vadakedath N."/>
        </authorList>
    </citation>
    <scope>NUCLEOTIDE SEQUENCE [LARGE SCALE GENOMIC DNA]</scope>
    <source>
        <strain evidence="2 3">E-49</strain>
    </source>
</reference>
<organism evidence="2 3">
    <name type="scientific">Rheinheimera muenzenbergensis</name>
    <dbReference type="NCBI Taxonomy" id="1193628"/>
    <lineage>
        <taxon>Bacteria</taxon>
        <taxon>Pseudomonadati</taxon>
        <taxon>Pseudomonadota</taxon>
        <taxon>Gammaproteobacteria</taxon>
        <taxon>Chromatiales</taxon>
        <taxon>Chromatiaceae</taxon>
        <taxon>Rheinheimera</taxon>
    </lineage>
</organism>
<feature type="signal peptide" evidence="1">
    <location>
        <begin position="1"/>
        <end position="23"/>
    </location>
</feature>
<comment type="caution">
    <text evidence="2">The sequence shown here is derived from an EMBL/GenBank/DDBJ whole genome shotgun (WGS) entry which is preliminary data.</text>
</comment>
<keyword evidence="3" id="KW-1185">Reference proteome</keyword>
<evidence type="ECO:0000313" key="3">
    <source>
        <dbReference type="Proteomes" id="UP001375382"/>
    </source>
</evidence>
<dbReference type="RefSeq" id="WP_335736940.1">
    <property type="nucleotide sequence ID" value="NZ_JALAAR010000013.1"/>
</dbReference>
<protein>
    <submittedName>
        <fullName evidence="2">DUF2845 domain-containing protein</fullName>
    </submittedName>
</protein>
<evidence type="ECO:0000313" key="2">
    <source>
        <dbReference type="EMBL" id="MEH8018535.1"/>
    </source>
</evidence>
<dbReference type="EMBL" id="JALAAR010000013">
    <property type="protein sequence ID" value="MEH8018535.1"/>
    <property type="molecule type" value="Genomic_DNA"/>
</dbReference>
<name>A0ABU8C9B9_9GAMM</name>
<keyword evidence="1" id="KW-0732">Signal</keyword>